<organism evidence="9">
    <name type="scientific">Schistocephalus solidus</name>
    <name type="common">Tapeworm</name>
    <dbReference type="NCBI Taxonomy" id="70667"/>
    <lineage>
        <taxon>Eukaryota</taxon>
        <taxon>Metazoa</taxon>
        <taxon>Spiralia</taxon>
        <taxon>Lophotrochozoa</taxon>
        <taxon>Platyhelminthes</taxon>
        <taxon>Cestoda</taxon>
        <taxon>Eucestoda</taxon>
        <taxon>Diphyllobothriidea</taxon>
        <taxon>Diphyllobothriidae</taxon>
        <taxon>Schistocephalus</taxon>
    </lineage>
</organism>
<evidence type="ECO:0000256" key="1">
    <source>
        <dbReference type="ARBA" id="ARBA00004141"/>
    </source>
</evidence>
<reference evidence="7 8" key="2">
    <citation type="submission" date="2018-11" db="EMBL/GenBank/DDBJ databases">
        <authorList>
            <consortium name="Pathogen Informatics"/>
        </authorList>
    </citation>
    <scope>NUCLEOTIDE SEQUENCE [LARGE SCALE GENOMIC DNA]</scope>
    <source>
        <strain evidence="7 8">NST_G2</strain>
    </source>
</reference>
<dbReference type="STRING" id="70667.A0A183SV33"/>
<dbReference type="EMBL" id="UYSU01034462">
    <property type="protein sequence ID" value="VDL94466.1"/>
    <property type="molecule type" value="Genomic_DNA"/>
</dbReference>
<keyword evidence="4 6" id="KW-1133">Transmembrane helix</keyword>
<comment type="subcellular location">
    <subcellularLocation>
        <location evidence="1">Membrane</location>
        <topology evidence="1">Multi-pass membrane protein</topology>
    </subcellularLocation>
</comment>
<dbReference type="GO" id="GO:0033013">
    <property type="term" value="P:tetrapyrrole metabolic process"/>
    <property type="evidence" value="ECO:0007669"/>
    <property type="project" value="UniProtKB-ARBA"/>
</dbReference>
<dbReference type="GO" id="GO:0016020">
    <property type="term" value="C:membrane"/>
    <property type="evidence" value="ECO:0007669"/>
    <property type="project" value="UniProtKB-SubCell"/>
</dbReference>
<dbReference type="WBParaSite" id="SSLN_0000839101-mRNA-1">
    <property type="protein sequence ID" value="SSLN_0000839101-mRNA-1"/>
    <property type="gene ID" value="SSLN_0000839101"/>
</dbReference>
<reference evidence="9" key="1">
    <citation type="submission" date="2016-06" db="UniProtKB">
        <authorList>
            <consortium name="WormBaseParasite"/>
        </authorList>
    </citation>
    <scope>IDENTIFICATION</scope>
</reference>
<dbReference type="FunFam" id="1.20.1260.100:FF:000001">
    <property type="entry name" value="translocator protein 2"/>
    <property type="match status" value="1"/>
</dbReference>
<evidence type="ECO:0000313" key="9">
    <source>
        <dbReference type="WBParaSite" id="SSLN_0000839101-mRNA-1"/>
    </source>
</evidence>
<feature type="transmembrane region" description="Helical" evidence="6">
    <location>
        <begin position="128"/>
        <end position="147"/>
    </location>
</feature>
<evidence type="ECO:0000313" key="7">
    <source>
        <dbReference type="EMBL" id="VDL94466.1"/>
    </source>
</evidence>
<feature type="transmembrane region" description="Helical" evidence="6">
    <location>
        <begin position="77"/>
        <end position="97"/>
    </location>
</feature>
<gene>
    <name evidence="7" type="ORF">SSLN_LOCUS8081</name>
</gene>
<keyword evidence="5 6" id="KW-0472">Membrane</keyword>
<dbReference type="PANTHER" id="PTHR10057">
    <property type="entry name" value="PERIPHERAL-TYPE BENZODIAZEPINE RECEPTOR"/>
    <property type="match status" value="1"/>
</dbReference>
<dbReference type="Pfam" id="PF03073">
    <property type="entry name" value="TspO_MBR"/>
    <property type="match status" value="1"/>
</dbReference>
<dbReference type="PIRSF" id="PIRSF005859">
    <property type="entry name" value="PBR"/>
    <property type="match status" value="1"/>
</dbReference>
<sequence>MEYAMLAACIVTPFVGGVLCSSMVKRNMEWCHSLKRSSITPPAWLFRPVWTILYVLLGVASYLVIKEANQQDIRLPLAVYGVNLLLNWFWTPVFFGLHRLKTAAAIIFGTMLSAASCYYLFHKVNPMAGLLLLPYVIWLICASAFSARTAALNPCLSPKEAP</sequence>
<evidence type="ECO:0000256" key="5">
    <source>
        <dbReference type="ARBA" id="ARBA00023136"/>
    </source>
</evidence>
<dbReference type="InterPro" id="IPR038330">
    <property type="entry name" value="TspO/MBR-related_sf"/>
</dbReference>
<dbReference type="PANTHER" id="PTHR10057:SF0">
    <property type="entry name" value="TRANSLOCATOR PROTEIN"/>
    <property type="match status" value="1"/>
</dbReference>
<feature type="transmembrane region" description="Helical" evidence="6">
    <location>
        <begin position="103"/>
        <end position="121"/>
    </location>
</feature>
<protein>
    <submittedName>
        <fullName evidence="9">Translocator protein</fullName>
    </submittedName>
</protein>
<evidence type="ECO:0000256" key="4">
    <source>
        <dbReference type="ARBA" id="ARBA00022989"/>
    </source>
</evidence>
<evidence type="ECO:0000256" key="3">
    <source>
        <dbReference type="ARBA" id="ARBA00022692"/>
    </source>
</evidence>
<keyword evidence="8" id="KW-1185">Reference proteome</keyword>
<comment type="similarity">
    <text evidence="2">Belongs to the TspO/BZRP family.</text>
</comment>
<dbReference type="Gene3D" id="1.20.1260.100">
    <property type="entry name" value="TspO/MBR protein"/>
    <property type="match status" value="1"/>
</dbReference>
<feature type="transmembrane region" description="Helical" evidence="6">
    <location>
        <begin position="44"/>
        <end position="65"/>
    </location>
</feature>
<accession>A0A183SV33</accession>
<dbReference type="InterPro" id="IPR004307">
    <property type="entry name" value="TspO_MBR"/>
</dbReference>
<name>A0A183SV33_SCHSO</name>
<dbReference type="Proteomes" id="UP000275846">
    <property type="component" value="Unassembled WGS sequence"/>
</dbReference>
<evidence type="ECO:0000313" key="8">
    <source>
        <dbReference type="Proteomes" id="UP000275846"/>
    </source>
</evidence>
<keyword evidence="3 6" id="KW-0812">Transmembrane</keyword>
<dbReference type="AlphaFoldDB" id="A0A183SV33"/>
<evidence type="ECO:0000256" key="6">
    <source>
        <dbReference type="SAM" id="Phobius"/>
    </source>
</evidence>
<proteinExistence type="inferred from homology"/>
<dbReference type="CDD" id="cd15904">
    <property type="entry name" value="TSPO_MBR"/>
    <property type="match status" value="1"/>
</dbReference>
<evidence type="ECO:0000256" key="2">
    <source>
        <dbReference type="ARBA" id="ARBA00007524"/>
    </source>
</evidence>
<dbReference type="OrthoDB" id="8841220at2759"/>